<evidence type="ECO:0000313" key="1">
    <source>
        <dbReference type="EMBL" id="PKU63061.1"/>
    </source>
</evidence>
<dbReference type="EMBL" id="KZ503541">
    <property type="protein sequence ID" value="PKU63061.1"/>
    <property type="molecule type" value="Genomic_DNA"/>
</dbReference>
<sequence>MKTSKFEFKHSQLLEGIEDAVSSFHLVKALDAVMVDNLEFKHSLLLEGIEEAVTEAFPVNALDADIEFKHSRLLEEIDEAILEGITESALTLVKSVKAPNDMEVSNGSSTLKIPEIVTISSEVNLNFKKPVFVEGKSTSIKLYHFSCSKQKLFKELQALGPVEDFSRRIMTDLSTKKFVRGYSPH</sequence>
<keyword evidence="2" id="KW-1185">Reference proteome</keyword>
<evidence type="ECO:0000313" key="2">
    <source>
        <dbReference type="Proteomes" id="UP000233837"/>
    </source>
</evidence>
<gene>
    <name evidence="1" type="ORF">MA16_Dca012371</name>
</gene>
<dbReference type="AlphaFoldDB" id="A0A2I0VI32"/>
<proteinExistence type="predicted"/>
<accession>A0A2I0VI32</accession>
<organism evidence="1 2">
    <name type="scientific">Dendrobium catenatum</name>
    <dbReference type="NCBI Taxonomy" id="906689"/>
    <lineage>
        <taxon>Eukaryota</taxon>
        <taxon>Viridiplantae</taxon>
        <taxon>Streptophyta</taxon>
        <taxon>Embryophyta</taxon>
        <taxon>Tracheophyta</taxon>
        <taxon>Spermatophyta</taxon>
        <taxon>Magnoliopsida</taxon>
        <taxon>Liliopsida</taxon>
        <taxon>Asparagales</taxon>
        <taxon>Orchidaceae</taxon>
        <taxon>Epidendroideae</taxon>
        <taxon>Malaxideae</taxon>
        <taxon>Dendrobiinae</taxon>
        <taxon>Dendrobium</taxon>
    </lineage>
</organism>
<name>A0A2I0VI32_9ASPA</name>
<dbReference type="Proteomes" id="UP000233837">
    <property type="component" value="Unassembled WGS sequence"/>
</dbReference>
<reference evidence="1 2" key="1">
    <citation type="journal article" date="2016" name="Sci. Rep.">
        <title>The Dendrobium catenatum Lindl. genome sequence provides insights into polysaccharide synthase, floral development and adaptive evolution.</title>
        <authorList>
            <person name="Zhang G.Q."/>
            <person name="Xu Q."/>
            <person name="Bian C."/>
            <person name="Tsai W.C."/>
            <person name="Yeh C.M."/>
            <person name="Liu K.W."/>
            <person name="Yoshida K."/>
            <person name="Zhang L.S."/>
            <person name="Chang S.B."/>
            <person name="Chen F."/>
            <person name="Shi Y."/>
            <person name="Su Y.Y."/>
            <person name="Zhang Y.Q."/>
            <person name="Chen L.J."/>
            <person name="Yin Y."/>
            <person name="Lin M."/>
            <person name="Huang H."/>
            <person name="Deng H."/>
            <person name="Wang Z.W."/>
            <person name="Zhu S.L."/>
            <person name="Zhao X."/>
            <person name="Deng C."/>
            <person name="Niu S.C."/>
            <person name="Huang J."/>
            <person name="Wang M."/>
            <person name="Liu G.H."/>
            <person name="Yang H.J."/>
            <person name="Xiao X.J."/>
            <person name="Hsiao Y.Y."/>
            <person name="Wu W.L."/>
            <person name="Chen Y.Y."/>
            <person name="Mitsuda N."/>
            <person name="Ohme-Takagi M."/>
            <person name="Luo Y.B."/>
            <person name="Van de Peer Y."/>
            <person name="Liu Z.J."/>
        </authorList>
    </citation>
    <scope>NUCLEOTIDE SEQUENCE [LARGE SCALE GENOMIC DNA]</scope>
    <source>
        <tissue evidence="1">The whole plant</tissue>
    </source>
</reference>
<protein>
    <submittedName>
        <fullName evidence="1">Uncharacterized protein</fullName>
    </submittedName>
</protein>
<reference evidence="1 2" key="2">
    <citation type="journal article" date="2017" name="Nature">
        <title>The Apostasia genome and the evolution of orchids.</title>
        <authorList>
            <person name="Zhang G.Q."/>
            <person name="Liu K.W."/>
            <person name="Li Z."/>
            <person name="Lohaus R."/>
            <person name="Hsiao Y.Y."/>
            <person name="Niu S.C."/>
            <person name="Wang J.Y."/>
            <person name="Lin Y.C."/>
            <person name="Xu Q."/>
            <person name="Chen L.J."/>
            <person name="Yoshida K."/>
            <person name="Fujiwara S."/>
            <person name="Wang Z.W."/>
            <person name="Zhang Y.Q."/>
            <person name="Mitsuda N."/>
            <person name="Wang M."/>
            <person name="Liu G.H."/>
            <person name="Pecoraro L."/>
            <person name="Huang H.X."/>
            <person name="Xiao X.J."/>
            <person name="Lin M."/>
            <person name="Wu X.Y."/>
            <person name="Wu W.L."/>
            <person name="Chen Y.Y."/>
            <person name="Chang S.B."/>
            <person name="Sakamoto S."/>
            <person name="Ohme-Takagi M."/>
            <person name="Yagi M."/>
            <person name="Zeng S.J."/>
            <person name="Shen C.Y."/>
            <person name="Yeh C.M."/>
            <person name="Luo Y.B."/>
            <person name="Tsai W.C."/>
            <person name="Van de Peer Y."/>
            <person name="Liu Z.J."/>
        </authorList>
    </citation>
    <scope>NUCLEOTIDE SEQUENCE [LARGE SCALE GENOMIC DNA]</scope>
    <source>
        <tissue evidence="1">The whole plant</tissue>
    </source>
</reference>